<protein>
    <recommendedName>
        <fullName evidence="2">Glycosyltransferase</fullName>
    </recommendedName>
</protein>
<dbReference type="InterPro" id="IPR029044">
    <property type="entry name" value="Nucleotide-diphossugar_trans"/>
</dbReference>
<accession>A0A6C0JJW3</accession>
<dbReference type="EMBL" id="MN740417">
    <property type="protein sequence ID" value="QHU05663.1"/>
    <property type="molecule type" value="Genomic_DNA"/>
</dbReference>
<organism evidence="1">
    <name type="scientific">viral metagenome</name>
    <dbReference type="NCBI Taxonomy" id="1070528"/>
    <lineage>
        <taxon>unclassified sequences</taxon>
        <taxon>metagenomes</taxon>
        <taxon>organismal metagenomes</taxon>
    </lineage>
</organism>
<evidence type="ECO:0008006" key="2">
    <source>
        <dbReference type="Google" id="ProtNLM"/>
    </source>
</evidence>
<evidence type="ECO:0000313" key="1">
    <source>
        <dbReference type="EMBL" id="QHU05663.1"/>
    </source>
</evidence>
<name>A0A6C0JJW3_9ZZZZ</name>
<dbReference type="SUPFAM" id="SSF53448">
    <property type="entry name" value="Nucleotide-diphospho-sugar transferases"/>
    <property type="match status" value="1"/>
</dbReference>
<proteinExistence type="predicted"/>
<reference evidence="1" key="1">
    <citation type="journal article" date="2020" name="Nature">
        <title>Giant virus diversity and host interactions through global metagenomics.</title>
        <authorList>
            <person name="Schulz F."/>
            <person name="Roux S."/>
            <person name="Paez-Espino D."/>
            <person name="Jungbluth S."/>
            <person name="Walsh D.A."/>
            <person name="Denef V.J."/>
            <person name="McMahon K.D."/>
            <person name="Konstantinidis K.T."/>
            <person name="Eloe-Fadrosh E.A."/>
            <person name="Kyrpides N.C."/>
            <person name="Woyke T."/>
        </authorList>
    </citation>
    <scope>NUCLEOTIDE SEQUENCE</scope>
    <source>
        <strain evidence="1">GVMAG-M-3300027736-24</strain>
    </source>
</reference>
<sequence length="326" mass="38102">MTVINGIEIDVNNYKVNDIKSAIMNNDPIESKLNVILVISNPCLYARRYILLKEFVKRINEEEVHVNLYIVEMVYPGQKYIVTDSNNNKHLQLKTDTPIWHKENMICLGVKYLLPKDYKAFAWVDADIEFDSSYWALDTLKILNGSKDVVQLFSHCVDMDKDETTLSIFNGFGYSYCKGKKYATTEKEFWHPGYAWAMTRKAYENVGIYDKGILGSGDSIMALSFINKVSSMHNKNYNVEYNNSMVEYQKKASKLRLGYVPGIIRHYYHGTKANRQYTERWKILMKHNFNPKTDLKYDKKGILIGNISPDFINDIMKYFQERKEDE</sequence>
<dbReference type="AlphaFoldDB" id="A0A6C0JJW3"/>